<gene>
    <name evidence="2" type="ORF">CSUB_C1201</name>
    <name evidence="1" type="ORF">HGMM_F29F10C25</name>
</gene>
<name>E6N3E7_CALS0</name>
<reference evidence="1 3" key="1">
    <citation type="journal article" date="2005" name="Environ. Microbiol.">
        <title>Genetic and functional properties of uncultivated thermophilic crenarchaeotes from a subsurface gold mine as revealed by analysis of genome fragments.</title>
        <authorList>
            <person name="Nunoura T."/>
            <person name="Hirayama H."/>
            <person name="Takami H."/>
            <person name="Oida H."/>
            <person name="Nishi S."/>
            <person name="Shimamura S."/>
            <person name="Suzuki Y."/>
            <person name="Inagaki F."/>
            <person name="Takai K."/>
            <person name="Nealson K.H."/>
            <person name="Horikoshi K."/>
        </authorList>
    </citation>
    <scope>NUCLEOTIDE SEQUENCE [LARGE SCALE GENOMIC DNA]</scope>
</reference>
<proteinExistence type="predicted"/>
<sequence>MRGQNFQVMVILYSTAWTGDRALAEALMELLMEELRKKDVVFKVVEKRWSDTGLASIVGDSLKNEVIKEIEVEDEDQEAAEKCLEAVYLDTKRLKEKVLNVAKEKYIRDDDEFEEYRRGIEETYGW</sequence>
<dbReference type="BioCyc" id="CCAL311458:G131R-1211-MONOMER"/>
<dbReference type="Proteomes" id="UP000008120">
    <property type="component" value="Chromosome"/>
</dbReference>
<evidence type="ECO:0000313" key="3">
    <source>
        <dbReference type="Proteomes" id="UP000008120"/>
    </source>
</evidence>
<dbReference type="STRING" id="311458.CSUB_C1201"/>
<organism evidence="1 3">
    <name type="scientific">Caldiarchaeum subterraneum</name>
    <dbReference type="NCBI Taxonomy" id="311458"/>
    <lineage>
        <taxon>Archaea</taxon>
        <taxon>Nitrososphaerota</taxon>
        <taxon>Candidatus Caldarchaeales</taxon>
        <taxon>Candidatus Caldarchaeaceae</taxon>
        <taxon>Candidatus Caldarchaeum</taxon>
    </lineage>
</organism>
<accession>E6N3E7</accession>
<dbReference type="EMBL" id="AP011724">
    <property type="protein sequence ID" value="BAJ46853.1"/>
    <property type="molecule type" value="Genomic_DNA"/>
</dbReference>
<reference evidence="1" key="3">
    <citation type="journal article" date="2012" name="PLoS ONE">
        <title>A Deeply Branching Thermophilic Bacterium with an Ancient Acetyl-CoA Pathway Dominates a Subsurface Ecosystem.</title>
        <authorList>
            <person name="Takami H."/>
            <person name="Noguchi H."/>
            <person name="Takaki Y."/>
            <person name="Uchiyama I."/>
            <person name="Toyoda A."/>
            <person name="Nishi S."/>
            <person name="Chee G.-J."/>
            <person name="Arai W."/>
            <person name="Nunoura T."/>
            <person name="Itoh T."/>
            <person name="Hattori M."/>
            <person name="Takai K."/>
        </authorList>
    </citation>
    <scope>NUCLEOTIDE SEQUENCE</scope>
</reference>
<evidence type="ECO:0000313" key="1">
    <source>
        <dbReference type="EMBL" id="BAJ46853.1"/>
    </source>
</evidence>
<dbReference type="AlphaFoldDB" id="E6N3E7"/>
<dbReference type="EMBL" id="BA000048">
    <property type="protein sequence ID" value="BAJ51052.1"/>
    <property type="molecule type" value="Genomic_DNA"/>
</dbReference>
<protein>
    <submittedName>
        <fullName evidence="1">Uncharacterized protein</fullName>
    </submittedName>
</protein>
<reference evidence="1 3" key="2">
    <citation type="journal article" date="2011" name="Nucleic Acids Res.">
        <title>Insights into the evolution of Archaea and eukaryotic protein modifier systems revealed by the genome of a novel archaeal group.</title>
        <authorList>
            <person name="Nunoura T."/>
            <person name="Takaki Y."/>
            <person name="Kakuta J."/>
            <person name="Nishi S."/>
            <person name="Sugahara J."/>
            <person name="Kazama H."/>
            <person name="Chee G."/>
            <person name="Hattori M."/>
            <person name="Kanai A."/>
            <person name="Atomi H."/>
            <person name="Takai K."/>
            <person name="Takami H."/>
        </authorList>
    </citation>
    <scope>NUCLEOTIDE SEQUENCE [LARGE SCALE GENOMIC DNA]</scope>
</reference>
<dbReference type="KEGG" id="csu:CSUB_C1201"/>
<evidence type="ECO:0000313" key="2">
    <source>
        <dbReference type="EMBL" id="BAJ51052.1"/>
    </source>
</evidence>